<keyword evidence="3" id="KW-1185">Reference proteome</keyword>
<evidence type="ECO:0000313" key="2">
    <source>
        <dbReference type="EMBL" id="CAK9252304.1"/>
    </source>
</evidence>
<comment type="caution">
    <text evidence="2">The sequence shown here is derived from an EMBL/GenBank/DDBJ whole genome shotgun (WGS) entry which is preliminary data.</text>
</comment>
<feature type="region of interest" description="Disordered" evidence="1">
    <location>
        <begin position="29"/>
        <end position="71"/>
    </location>
</feature>
<name>A0ABP0VCY3_9BRYO</name>
<proteinExistence type="predicted"/>
<organism evidence="2 3">
    <name type="scientific">Sphagnum jensenii</name>
    <dbReference type="NCBI Taxonomy" id="128206"/>
    <lineage>
        <taxon>Eukaryota</taxon>
        <taxon>Viridiplantae</taxon>
        <taxon>Streptophyta</taxon>
        <taxon>Embryophyta</taxon>
        <taxon>Bryophyta</taxon>
        <taxon>Sphagnophytina</taxon>
        <taxon>Sphagnopsida</taxon>
        <taxon>Sphagnales</taxon>
        <taxon>Sphagnaceae</taxon>
        <taxon>Sphagnum</taxon>
    </lineage>
</organism>
<evidence type="ECO:0000313" key="3">
    <source>
        <dbReference type="Proteomes" id="UP001497444"/>
    </source>
</evidence>
<sequence length="135" mass="15054">MERVWKHINKLNSTNKLEKITGLAHETLKANAPKTARSSSTHETLKAHAPQDSRITISSRNSQNSCSSRQLDHHQLKKFLVPELMLMKYSIALGSSKIAGSVHKTVKAHAPRRPVRSSAHEPLQAHAQDKKIIIS</sequence>
<feature type="compositionally biased region" description="Low complexity" evidence="1">
    <location>
        <begin position="58"/>
        <end position="69"/>
    </location>
</feature>
<dbReference type="Proteomes" id="UP001497444">
    <property type="component" value="Unassembled WGS sequence"/>
</dbReference>
<accession>A0ABP0VCY3</accession>
<gene>
    <name evidence="2" type="ORF">CSSPJE1EN1_LOCUS27682</name>
</gene>
<protein>
    <submittedName>
        <fullName evidence="2">Uncharacterized protein</fullName>
    </submittedName>
</protein>
<evidence type="ECO:0000256" key="1">
    <source>
        <dbReference type="SAM" id="MobiDB-lite"/>
    </source>
</evidence>
<dbReference type="EMBL" id="CAXAQS010000597">
    <property type="protein sequence ID" value="CAK9252304.1"/>
    <property type="molecule type" value="Genomic_DNA"/>
</dbReference>
<reference evidence="2" key="1">
    <citation type="submission" date="2024-02" db="EMBL/GenBank/DDBJ databases">
        <authorList>
            <consortium name="ELIXIR-Norway"/>
            <consortium name="Elixir Norway"/>
        </authorList>
    </citation>
    <scope>NUCLEOTIDE SEQUENCE</scope>
</reference>
<feature type="region of interest" description="Disordered" evidence="1">
    <location>
        <begin position="110"/>
        <end position="135"/>
    </location>
</feature>